<gene>
    <name evidence="5" type="ORF">GIS00_01610</name>
</gene>
<comment type="caution">
    <text evidence="5">The sequence shown here is derived from an EMBL/GenBank/DDBJ whole genome shotgun (WGS) entry which is preliminary data.</text>
</comment>
<evidence type="ECO:0000256" key="1">
    <source>
        <dbReference type="ARBA" id="ARBA00023015"/>
    </source>
</evidence>
<sequence length="339" mass="35260">MPGRSGKNRQPTIYAVAERAGVSIATVSRVLGGSSRTSERSRSVVLAAASDLGWEPASAARSLAARTYQAHGLLLGGLSGPYYADILIGYEAAAARYGQSLVVTVADGTDQGIAVRRLAARTDGIAVLASAVADEVLVELTRTHPVVVLGGAAPAGCDAVVTESTGAAAELTTHLLGHGRRALRFVGDPAGSFDGARRHEGFRQAVRVAGLRPAAPLRTGTMTEQDGRAVADRVARSSAPIDALVCANDELALAVVRRLETLGVRVPDDVAVVGWDDVTAARYLRPGLTTVRQPVFELGELGCTVLHDRIGGAPVAPDPRELPTTLVIRGSCGCREPPW</sequence>
<dbReference type="PANTHER" id="PTHR30146:SF109">
    <property type="entry name" value="HTH-TYPE TRANSCRIPTIONAL REGULATOR GALS"/>
    <property type="match status" value="1"/>
</dbReference>
<feature type="domain" description="HTH lacI-type" evidence="4">
    <location>
        <begin position="11"/>
        <end position="65"/>
    </location>
</feature>
<dbReference type="PROSITE" id="PS50932">
    <property type="entry name" value="HTH_LACI_2"/>
    <property type="match status" value="1"/>
</dbReference>
<organism evidence="5 6">
    <name type="scientific">Nakamurella alba</name>
    <dbReference type="NCBI Taxonomy" id="2665158"/>
    <lineage>
        <taxon>Bacteria</taxon>
        <taxon>Bacillati</taxon>
        <taxon>Actinomycetota</taxon>
        <taxon>Actinomycetes</taxon>
        <taxon>Nakamurellales</taxon>
        <taxon>Nakamurellaceae</taxon>
        <taxon>Nakamurella</taxon>
    </lineage>
</organism>
<dbReference type="InterPro" id="IPR028082">
    <property type="entry name" value="Peripla_BP_I"/>
</dbReference>
<name>A0A7K1FEV9_9ACTN</name>
<dbReference type="EMBL" id="WLYK01000001">
    <property type="protein sequence ID" value="MTD12641.1"/>
    <property type="molecule type" value="Genomic_DNA"/>
</dbReference>
<dbReference type="Pfam" id="PF00356">
    <property type="entry name" value="LacI"/>
    <property type="match status" value="1"/>
</dbReference>
<proteinExistence type="predicted"/>
<dbReference type="InterPro" id="IPR000843">
    <property type="entry name" value="HTH_LacI"/>
</dbReference>
<protein>
    <submittedName>
        <fullName evidence="5">LacI family DNA-binding transcriptional regulator</fullName>
    </submittedName>
</protein>
<dbReference type="Gene3D" id="3.40.50.2300">
    <property type="match status" value="2"/>
</dbReference>
<dbReference type="SUPFAM" id="SSF47413">
    <property type="entry name" value="lambda repressor-like DNA-binding domains"/>
    <property type="match status" value="1"/>
</dbReference>
<reference evidence="5 6" key="1">
    <citation type="submission" date="2019-11" db="EMBL/GenBank/DDBJ databases">
        <authorList>
            <person name="Jiang L.-Q."/>
        </authorList>
    </citation>
    <scope>NUCLEOTIDE SEQUENCE [LARGE SCALE GENOMIC DNA]</scope>
    <source>
        <strain evidence="5 6">YIM 132087</strain>
    </source>
</reference>
<keyword evidence="3" id="KW-0804">Transcription</keyword>
<dbReference type="InterPro" id="IPR046335">
    <property type="entry name" value="LacI/GalR-like_sensor"/>
</dbReference>
<evidence type="ECO:0000313" key="6">
    <source>
        <dbReference type="Proteomes" id="UP000460221"/>
    </source>
</evidence>
<dbReference type="GO" id="GO:0003700">
    <property type="term" value="F:DNA-binding transcription factor activity"/>
    <property type="evidence" value="ECO:0007669"/>
    <property type="project" value="TreeGrafter"/>
</dbReference>
<keyword evidence="6" id="KW-1185">Reference proteome</keyword>
<evidence type="ECO:0000256" key="3">
    <source>
        <dbReference type="ARBA" id="ARBA00023163"/>
    </source>
</evidence>
<dbReference type="AlphaFoldDB" id="A0A7K1FEV9"/>
<evidence type="ECO:0000313" key="5">
    <source>
        <dbReference type="EMBL" id="MTD12641.1"/>
    </source>
</evidence>
<accession>A0A7K1FEV9</accession>
<evidence type="ECO:0000256" key="2">
    <source>
        <dbReference type="ARBA" id="ARBA00023125"/>
    </source>
</evidence>
<dbReference type="GO" id="GO:0000976">
    <property type="term" value="F:transcription cis-regulatory region binding"/>
    <property type="evidence" value="ECO:0007669"/>
    <property type="project" value="TreeGrafter"/>
</dbReference>
<dbReference type="CDD" id="cd06267">
    <property type="entry name" value="PBP1_LacI_sugar_binding-like"/>
    <property type="match status" value="1"/>
</dbReference>
<dbReference type="Proteomes" id="UP000460221">
    <property type="component" value="Unassembled WGS sequence"/>
</dbReference>
<dbReference type="Gene3D" id="1.10.260.40">
    <property type="entry name" value="lambda repressor-like DNA-binding domains"/>
    <property type="match status" value="1"/>
</dbReference>
<dbReference type="InterPro" id="IPR010982">
    <property type="entry name" value="Lambda_DNA-bd_dom_sf"/>
</dbReference>
<keyword evidence="1" id="KW-0805">Transcription regulation</keyword>
<dbReference type="PANTHER" id="PTHR30146">
    <property type="entry name" value="LACI-RELATED TRANSCRIPTIONAL REPRESSOR"/>
    <property type="match status" value="1"/>
</dbReference>
<dbReference type="SUPFAM" id="SSF53822">
    <property type="entry name" value="Periplasmic binding protein-like I"/>
    <property type="match status" value="1"/>
</dbReference>
<dbReference type="Pfam" id="PF13377">
    <property type="entry name" value="Peripla_BP_3"/>
    <property type="match status" value="1"/>
</dbReference>
<dbReference type="RefSeq" id="WP_154766670.1">
    <property type="nucleotide sequence ID" value="NZ_WLYK01000001.1"/>
</dbReference>
<dbReference type="SMART" id="SM00354">
    <property type="entry name" value="HTH_LACI"/>
    <property type="match status" value="1"/>
</dbReference>
<keyword evidence="2 5" id="KW-0238">DNA-binding</keyword>
<evidence type="ECO:0000259" key="4">
    <source>
        <dbReference type="PROSITE" id="PS50932"/>
    </source>
</evidence>